<gene>
    <name evidence="2" type="ORF">ACFQ4O_07910</name>
</gene>
<name>A0ABW3Z6V5_9HYPH</name>
<proteinExistence type="predicted"/>
<keyword evidence="2" id="KW-0808">Transferase</keyword>
<dbReference type="Proteomes" id="UP001597171">
    <property type="component" value="Unassembled WGS sequence"/>
</dbReference>
<dbReference type="Pfam" id="PF02654">
    <property type="entry name" value="CobS"/>
    <property type="match status" value="1"/>
</dbReference>
<dbReference type="EMBL" id="JBHTMX010000050">
    <property type="protein sequence ID" value="MFD1331924.1"/>
    <property type="molecule type" value="Genomic_DNA"/>
</dbReference>
<keyword evidence="1" id="KW-0812">Transmembrane</keyword>
<evidence type="ECO:0000313" key="3">
    <source>
        <dbReference type="Proteomes" id="UP001597171"/>
    </source>
</evidence>
<dbReference type="RefSeq" id="WP_378775157.1">
    <property type="nucleotide sequence ID" value="NZ_JBHTMX010000050.1"/>
</dbReference>
<protein>
    <submittedName>
        <fullName evidence="2">Adenosylcobinamide-GDP ribazoletransferase</fullName>
        <ecNumber evidence="2">2.7.8.26</ecNumber>
    </submittedName>
</protein>
<reference evidence="3" key="1">
    <citation type="journal article" date="2019" name="Int. J. Syst. Evol. Microbiol.">
        <title>The Global Catalogue of Microorganisms (GCM) 10K type strain sequencing project: providing services to taxonomists for standard genome sequencing and annotation.</title>
        <authorList>
            <consortium name="The Broad Institute Genomics Platform"/>
            <consortium name="The Broad Institute Genome Sequencing Center for Infectious Disease"/>
            <person name="Wu L."/>
            <person name="Ma J."/>
        </authorList>
    </citation>
    <scope>NUCLEOTIDE SEQUENCE [LARGE SCALE GENOMIC DNA]</scope>
    <source>
        <strain evidence="3">CCUG 61696</strain>
    </source>
</reference>
<accession>A0ABW3Z6V5</accession>
<dbReference type="InterPro" id="IPR003805">
    <property type="entry name" value="CobS"/>
</dbReference>
<feature type="transmembrane region" description="Helical" evidence="1">
    <location>
        <begin position="24"/>
        <end position="44"/>
    </location>
</feature>
<dbReference type="EC" id="2.7.8.26" evidence="2"/>
<keyword evidence="3" id="KW-1185">Reference proteome</keyword>
<evidence type="ECO:0000313" key="2">
    <source>
        <dbReference type="EMBL" id="MFD1331924.1"/>
    </source>
</evidence>
<feature type="non-terminal residue" evidence="2">
    <location>
        <position position="1"/>
    </location>
</feature>
<comment type="caution">
    <text evidence="2">The sequence shown here is derived from an EMBL/GenBank/DDBJ whole genome shotgun (WGS) entry which is preliminary data.</text>
</comment>
<sequence length="77" mass="7065">RPGLAAVALGCGLGAGVALLAGGLAGGLLAVLLAGSAVLALCALSRRQIGGVTGDVCGAAAQVAEIMALTGLLIALA</sequence>
<keyword evidence="1" id="KW-1133">Transmembrane helix</keyword>
<evidence type="ECO:0000256" key="1">
    <source>
        <dbReference type="SAM" id="Phobius"/>
    </source>
</evidence>
<keyword evidence="1" id="KW-0472">Membrane</keyword>
<dbReference type="GO" id="GO:0051073">
    <property type="term" value="F:adenosylcobinamide-GDP ribazoletransferase activity"/>
    <property type="evidence" value="ECO:0007669"/>
    <property type="project" value="UniProtKB-EC"/>
</dbReference>
<organism evidence="2 3">
    <name type="scientific">Methylopila musalis</name>
    <dbReference type="NCBI Taxonomy" id="1134781"/>
    <lineage>
        <taxon>Bacteria</taxon>
        <taxon>Pseudomonadati</taxon>
        <taxon>Pseudomonadota</taxon>
        <taxon>Alphaproteobacteria</taxon>
        <taxon>Hyphomicrobiales</taxon>
        <taxon>Methylopilaceae</taxon>
        <taxon>Methylopila</taxon>
    </lineage>
</organism>